<evidence type="ECO:0008006" key="3">
    <source>
        <dbReference type="Google" id="ProtNLM"/>
    </source>
</evidence>
<reference evidence="1 2" key="1">
    <citation type="submission" date="2016-10" db="EMBL/GenBank/DDBJ databases">
        <authorList>
            <person name="de Groot N.N."/>
        </authorList>
    </citation>
    <scope>NUCLEOTIDE SEQUENCE [LARGE SCALE GENOMIC DNA]</scope>
    <source>
        <strain evidence="1 2">DSM 24677</strain>
    </source>
</reference>
<accession>A0A1H3MM80</accession>
<dbReference type="EMBL" id="FNPR01000003">
    <property type="protein sequence ID" value="SDY77696.1"/>
    <property type="molecule type" value="Genomic_DNA"/>
</dbReference>
<evidence type="ECO:0000313" key="1">
    <source>
        <dbReference type="EMBL" id="SDY77696.1"/>
    </source>
</evidence>
<gene>
    <name evidence="1" type="ORF">SAMN05444486_103701</name>
</gene>
<protein>
    <recommendedName>
        <fullName evidence="3">Integrase</fullName>
    </recommendedName>
</protein>
<proteinExistence type="predicted"/>
<name>A0A1H3MM80_9RHOB</name>
<dbReference type="Proteomes" id="UP000199026">
    <property type="component" value="Unassembled WGS sequence"/>
</dbReference>
<feature type="non-terminal residue" evidence="1">
    <location>
        <position position="178"/>
    </location>
</feature>
<dbReference type="AlphaFoldDB" id="A0A1H3MM80"/>
<evidence type="ECO:0000313" key="2">
    <source>
        <dbReference type="Proteomes" id="UP000199026"/>
    </source>
</evidence>
<organism evidence="1 2">
    <name type="scientific">Lentibacter algarum</name>
    <dbReference type="NCBI Taxonomy" id="576131"/>
    <lineage>
        <taxon>Bacteria</taxon>
        <taxon>Pseudomonadati</taxon>
        <taxon>Pseudomonadota</taxon>
        <taxon>Alphaproteobacteria</taxon>
        <taxon>Rhodobacterales</taxon>
        <taxon>Roseobacteraceae</taxon>
        <taxon>Lentibacter</taxon>
    </lineage>
</organism>
<keyword evidence="2" id="KW-1185">Reference proteome</keyword>
<sequence>MNDEMPINLPRYVFRRANGSFRYKRNVPKHLRALLGKDTLYRQLGDSYREAMQALPLVHARVEALLNDETNKSARERSVELIRGALGDEVAELVLAEAVPEYSPIEDALNDLGKALHKQKLPAEVVQQVYSGRLKPDTMTLEKALQEYVAYKSDTPKAAREIGQRVERLRRDMQAVFG</sequence>